<gene>
    <name evidence="2" type="ORF">K444DRAFT_665386</name>
</gene>
<organism evidence="2 3">
    <name type="scientific">Hyaloscypha bicolor E</name>
    <dbReference type="NCBI Taxonomy" id="1095630"/>
    <lineage>
        <taxon>Eukaryota</taxon>
        <taxon>Fungi</taxon>
        <taxon>Dikarya</taxon>
        <taxon>Ascomycota</taxon>
        <taxon>Pezizomycotina</taxon>
        <taxon>Leotiomycetes</taxon>
        <taxon>Helotiales</taxon>
        <taxon>Hyaloscyphaceae</taxon>
        <taxon>Hyaloscypha</taxon>
        <taxon>Hyaloscypha bicolor</taxon>
    </lineage>
</organism>
<dbReference type="OrthoDB" id="3564541at2759"/>
<dbReference type="Proteomes" id="UP000235371">
    <property type="component" value="Unassembled WGS sequence"/>
</dbReference>
<evidence type="ECO:0000313" key="2">
    <source>
        <dbReference type="EMBL" id="PMD56914.1"/>
    </source>
</evidence>
<feature type="compositionally biased region" description="Basic and acidic residues" evidence="1">
    <location>
        <begin position="384"/>
        <end position="394"/>
    </location>
</feature>
<accession>A0A2J6T1L8</accession>
<protein>
    <submittedName>
        <fullName evidence="2">Uncharacterized protein</fullName>
    </submittedName>
</protein>
<feature type="region of interest" description="Disordered" evidence="1">
    <location>
        <begin position="202"/>
        <end position="221"/>
    </location>
</feature>
<name>A0A2J6T1L8_9HELO</name>
<evidence type="ECO:0000313" key="3">
    <source>
        <dbReference type="Proteomes" id="UP000235371"/>
    </source>
</evidence>
<dbReference type="GeneID" id="36595140"/>
<proteinExistence type="predicted"/>
<feature type="compositionally biased region" description="Basic and acidic residues" evidence="1">
    <location>
        <begin position="129"/>
        <end position="159"/>
    </location>
</feature>
<feature type="compositionally biased region" description="Basic and acidic residues" evidence="1">
    <location>
        <begin position="316"/>
        <end position="355"/>
    </location>
</feature>
<feature type="compositionally biased region" description="Polar residues" evidence="1">
    <location>
        <begin position="398"/>
        <end position="407"/>
    </location>
</feature>
<feature type="region of interest" description="Disordered" evidence="1">
    <location>
        <begin position="229"/>
        <end position="438"/>
    </location>
</feature>
<dbReference type="EMBL" id="KZ613847">
    <property type="protein sequence ID" value="PMD56914.1"/>
    <property type="molecule type" value="Genomic_DNA"/>
</dbReference>
<feature type="compositionally biased region" description="Basic and acidic residues" evidence="1">
    <location>
        <begin position="45"/>
        <end position="59"/>
    </location>
</feature>
<dbReference type="InParanoid" id="A0A2J6T1L8"/>
<feature type="compositionally biased region" description="Basic and acidic residues" evidence="1">
    <location>
        <begin position="114"/>
        <end position="123"/>
    </location>
</feature>
<keyword evidence="3" id="KW-1185">Reference proteome</keyword>
<dbReference type="STRING" id="1095630.A0A2J6T1L8"/>
<sequence>MGSLKFLKKIRDKLDNYIEDREQARERRSSFNQPHPRSWSPDPNEGERKRRKSYDESSRRPIHTHLNSHKIVMAEKLARKISNGEGPNRGRKSEGNLPSPRQSRDVAITPGGGGRERSPRRSDSVLVRKRQENQRGTNHLREDRPRASNEQVNRPREKFPPVPPIPPQWTKEARNNTSLSSRAENQLGQRGNLQTEEYERLQRESMAKKVQKQPTVDWDAMLREKNEQVRLAAETKRREEEQKWKSAEQRRRAEEQAVAAPRKLEEVQQKKKQEAVRQREREAAEKIRQEAREREAIRQLKRDIRQRAMEQQHASKTRETERQREQVKTEKRRKAEEAEKKVNADRVKRENEARRLRAFGPLHQRRPAWPNSPAIAGSGPQGKPLERNGTDPVRRRPTGNSGQQPSRQEPRVPVRRNSEPNTPQRNDSVQNKLPVLAALTEENLRAQAADSDDSDIDPLGRGLGDNMRTFLCGFAVPTILQSDLTPSIEDEEVENKAKKRNKPNK</sequence>
<feature type="compositionally biased region" description="Polar residues" evidence="1">
    <location>
        <begin position="175"/>
        <end position="194"/>
    </location>
</feature>
<feature type="compositionally biased region" description="Basic and acidic residues" evidence="1">
    <location>
        <begin position="408"/>
        <end position="418"/>
    </location>
</feature>
<feature type="region of interest" description="Disordered" evidence="1">
    <location>
        <begin position="481"/>
        <end position="505"/>
    </location>
</feature>
<feature type="region of interest" description="Disordered" evidence="1">
    <location>
        <begin position="21"/>
        <end position="194"/>
    </location>
</feature>
<reference evidence="2 3" key="1">
    <citation type="submission" date="2016-04" db="EMBL/GenBank/DDBJ databases">
        <title>A degradative enzymes factory behind the ericoid mycorrhizal symbiosis.</title>
        <authorList>
            <consortium name="DOE Joint Genome Institute"/>
            <person name="Martino E."/>
            <person name="Morin E."/>
            <person name="Grelet G."/>
            <person name="Kuo A."/>
            <person name="Kohler A."/>
            <person name="Daghino S."/>
            <person name="Barry K."/>
            <person name="Choi C."/>
            <person name="Cichocki N."/>
            <person name="Clum A."/>
            <person name="Copeland A."/>
            <person name="Hainaut M."/>
            <person name="Haridas S."/>
            <person name="Labutti K."/>
            <person name="Lindquist E."/>
            <person name="Lipzen A."/>
            <person name="Khouja H.-R."/>
            <person name="Murat C."/>
            <person name="Ohm R."/>
            <person name="Olson A."/>
            <person name="Spatafora J."/>
            <person name="Veneault-Fourrey C."/>
            <person name="Henrissat B."/>
            <person name="Grigoriev I."/>
            <person name="Martin F."/>
            <person name="Perotto S."/>
        </authorList>
    </citation>
    <scope>NUCLEOTIDE SEQUENCE [LARGE SCALE GENOMIC DNA]</scope>
    <source>
        <strain evidence="2 3">E</strain>
    </source>
</reference>
<dbReference type="AlphaFoldDB" id="A0A2J6T1L8"/>
<feature type="compositionally biased region" description="Basic and acidic residues" evidence="1">
    <location>
        <begin position="262"/>
        <end position="310"/>
    </location>
</feature>
<feature type="compositionally biased region" description="Basic and acidic residues" evidence="1">
    <location>
        <begin position="229"/>
        <end position="255"/>
    </location>
</feature>
<dbReference type="RefSeq" id="XP_024733818.1">
    <property type="nucleotide sequence ID" value="XM_024887064.1"/>
</dbReference>
<feature type="compositionally biased region" description="Polar residues" evidence="1">
    <location>
        <begin position="419"/>
        <end position="431"/>
    </location>
</feature>
<evidence type="ECO:0000256" key="1">
    <source>
        <dbReference type="SAM" id="MobiDB-lite"/>
    </source>
</evidence>